<dbReference type="InterPro" id="IPR013749">
    <property type="entry name" value="PM/HMP-P_kinase-1"/>
</dbReference>
<gene>
    <name evidence="11" type="ordered locus">Afer_1155</name>
</gene>
<sequence length="272" mass="27577">MTPTPAVALTIAGSDSGGGAGIQADLVTFAAFEVHGTSAITAVTAQNTVGVSAVVTIDPDVIEAQVRSVTDDFMVRATKTGMLATAPIVERVAALAASGILGPLVVDPVMVSTTGATLLDADAVQAVRDALLPSAALVTPNRAEAELLTGIAITSIEAQRAAAQRLVELGARAALVKGGHLDGPDAIDILFDGRNVVELRAPRVWTRNDHGTGCTLSAAICACLARGLTLPRAVEEAKAYVTRGLADGADWGLGTGRGPFSHFAKGRPAVVA</sequence>
<proteinExistence type="predicted"/>
<keyword evidence="12" id="KW-1185">Reference proteome</keyword>
<dbReference type="AlphaFoldDB" id="C7LZD0"/>
<evidence type="ECO:0000259" key="10">
    <source>
        <dbReference type="Pfam" id="PF08543"/>
    </source>
</evidence>
<dbReference type="PANTHER" id="PTHR20858">
    <property type="entry name" value="PHOSPHOMETHYLPYRIMIDINE KINASE"/>
    <property type="match status" value="1"/>
</dbReference>
<evidence type="ECO:0000256" key="6">
    <source>
        <dbReference type="ARBA" id="ARBA00022741"/>
    </source>
</evidence>
<accession>C7LZD0</accession>
<dbReference type="Proteomes" id="UP000000771">
    <property type="component" value="Chromosome"/>
</dbReference>
<dbReference type="eggNOG" id="COG0351">
    <property type="taxonomic scope" value="Bacteria"/>
</dbReference>
<reference evidence="11" key="2">
    <citation type="submission" date="2009-05" db="EMBL/GenBank/DDBJ databases">
        <title>The complete genome of Acidimicrobium ferrooxidans DSM 10331.</title>
        <authorList>
            <consortium name="US DOE Joint Genome Institute (JGI-PGF)"/>
            <person name="Lucas S."/>
            <person name="Copeland A."/>
            <person name="Lapidus A."/>
            <person name="Glavina del Rio T."/>
            <person name="Dalin E."/>
            <person name="Tice H."/>
            <person name="Bruce D."/>
            <person name="Goodwin L."/>
            <person name="Pitluck S."/>
            <person name="Kyrpides N."/>
            <person name="Mavromatis K."/>
            <person name="Mikhailova N."/>
            <person name="Clum A."/>
            <person name="Larimer F."/>
            <person name="Land M."/>
            <person name="Hauser L."/>
            <person name="Markowitz V."/>
            <person name="Cheng J.-F."/>
            <person name="Hugenholtz P."/>
            <person name="Woyke T."/>
            <person name="Wu D."/>
            <person name="Lang E."/>
            <person name="Spring S."/>
            <person name="Klenk H.-P."/>
            <person name="Eisen J.A."/>
        </authorList>
    </citation>
    <scope>NUCLEOTIDE SEQUENCE</scope>
    <source>
        <strain>DSM 10331</strain>
    </source>
</reference>
<reference evidence="11" key="1">
    <citation type="journal article" date="2009" name="Stand. Genomic Sci.">
        <title>Complete genome sequence of Acidimicrobium ferrooxidans type strain (ICP).</title>
        <authorList>
            <person name="Clum A."/>
            <person name="Nolan M."/>
            <person name="Lang E."/>
            <person name="Glavina Del Rio T."/>
            <person name="Tice H."/>
            <person name="Copeland A."/>
            <person name="Cheng J.F."/>
            <person name="Lucas S."/>
            <person name="Chen F."/>
            <person name="Bruce D."/>
            <person name="Goodwin L."/>
            <person name="Pitluck S."/>
            <person name="Ivanova N."/>
            <person name="Mavrommatis K."/>
            <person name="Mikhailova N."/>
            <person name="Pati A."/>
            <person name="Chen A."/>
            <person name="Palaniappan K."/>
            <person name="Goker M."/>
            <person name="Spring S."/>
            <person name="Land M."/>
            <person name="Hauser L."/>
            <person name="Chang Y.J."/>
            <person name="Jeffries C.C."/>
            <person name="Chain P."/>
            <person name="Bristow J."/>
            <person name="Eisen J.A."/>
            <person name="Markowitz V."/>
            <person name="Hugenholtz P."/>
            <person name="Kyrpides N.C."/>
            <person name="Klenk H.P."/>
            <person name="Lapidus A."/>
        </authorList>
    </citation>
    <scope>NUCLEOTIDE SEQUENCE [LARGE SCALE GENOMIC DNA]</scope>
    <source>
        <strain evidence="11">DSM 10331</strain>
    </source>
</reference>
<evidence type="ECO:0000256" key="3">
    <source>
        <dbReference type="ARBA" id="ARBA00003848"/>
    </source>
</evidence>
<dbReference type="Pfam" id="PF08543">
    <property type="entry name" value="Phos_pyr_kin"/>
    <property type="match status" value="1"/>
</dbReference>
<evidence type="ECO:0000256" key="7">
    <source>
        <dbReference type="ARBA" id="ARBA00022777"/>
    </source>
</evidence>
<organism evidence="11 12">
    <name type="scientific">Acidimicrobium ferrooxidans (strain DSM 10331 / JCM 15462 / NBRC 103882 / ICP)</name>
    <dbReference type="NCBI Taxonomy" id="525909"/>
    <lineage>
        <taxon>Bacteria</taxon>
        <taxon>Bacillati</taxon>
        <taxon>Actinomycetota</taxon>
        <taxon>Acidimicrobiia</taxon>
        <taxon>Acidimicrobiales</taxon>
        <taxon>Acidimicrobiaceae</taxon>
        <taxon>Acidimicrobium</taxon>
    </lineage>
</organism>
<dbReference type="PANTHER" id="PTHR20858:SF17">
    <property type="entry name" value="HYDROXYMETHYLPYRIMIDINE_PHOSPHOMETHYLPYRIMIDINE KINASE THI20-RELATED"/>
    <property type="match status" value="1"/>
</dbReference>
<protein>
    <submittedName>
        <fullName evidence="11">Phosphomethylpyrimidine kinase</fullName>
        <ecNumber evidence="11">2.7.4.7</ecNumber>
    </submittedName>
</protein>
<evidence type="ECO:0000256" key="9">
    <source>
        <dbReference type="ARBA" id="ARBA00022977"/>
    </source>
</evidence>
<keyword evidence="6" id="KW-0547">Nucleotide-binding</keyword>
<comment type="function">
    <text evidence="3">Catalyzes the phosphorylation of hydroxymethylpyrimidine phosphate (HMP-P) to HMP-PP, and of HMP to HMP-P.</text>
</comment>
<dbReference type="STRING" id="525909.Afer_1155"/>
<dbReference type="GO" id="GO:0008902">
    <property type="term" value="F:hydroxymethylpyrimidine kinase activity"/>
    <property type="evidence" value="ECO:0007669"/>
    <property type="project" value="UniProtKB-EC"/>
</dbReference>
<dbReference type="HOGENOM" id="CLU_020520_0_3_11"/>
<dbReference type="EMBL" id="CP001631">
    <property type="protein sequence ID" value="ACU54088.1"/>
    <property type="molecule type" value="Genomic_DNA"/>
</dbReference>
<dbReference type="GO" id="GO:0005524">
    <property type="term" value="F:ATP binding"/>
    <property type="evidence" value="ECO:0007669"/>
    <property type="project" value="UniProtKB-KW"/>
</dbReference>
<dbReference type="EC" id="2.7.4.7" evidence="11"/>
<dbReference type="GO" id="GO:0005829">
    <property type="term" value="C:cytosol"/>
    <property type="evidence" value="ECO:0007669"/>
    <property type="project" value="TreeGrafter"/>
</dbReference>
<keyword evidence="9" id="KW-0784">Thiamine biosynthesis</keyword>
<evidence type="ECO:0000256" key="2">
    <source>
        <dbReference type="ARBA" id="ARBA00000565"/>
    </source>
</evidence>
<evidence type="ECO:0000256" key="5">
    <source>
        <dbReference type="ARBA" id="ARBA00022679"/>
    </source>
</evidence>
<dbReference type="CDD" id="cd01169">
    <property type="entry name" value="HMPP_kinase"/>
    <property type="match status" value="1"/>
</dbReference>
<evidence type="ECO:0000256" key="4">
    <source>
        <dbReference type="ARBA" id="ARBA00004769"/>
    </source>
</evidence>
<dbReference type="UniPathway" id="UPA00060">
    <property type="reaction ID" value="UER00138"/>
</dbReference>
<name>C7LZD0_ACIFD</name>
<dbReference type="GO" id="GO:0008972">
    <property type="term" value="F:phosphomethylpyrimidine kinase activity"/>
    <property type="evidence" value="ECO:0007669"/>
    <property type="project" value="UniProtKB-EC"/>
</dbReference>
<comment type="catalytic activity">
    <reaction evidence="2">
        <text>4-amino-2-methyl-5-(phosphooxymethyl)pyrimidine + ATP = 4-amino-2-methyl-5-(diphosphooxymethyl)pyrimidine + ADP</text>
        <dbReference type="Rhea" id="RHEA:19893"/>
        <dbReference type="ChEBI" id="CHEBI:30616"/>
        <dbReference type="ChEBI" id="CHEBI:57841"/>
        <dbReference type="ChEBI" id="CHEBI:58354"/>
        <dbReference type="ChEBI" id="CHEBI:456216"/>
        <dbReference type="EC" id="2.7.4.7"/>
    </reaction>
</comment>
<dbReference type="GO" id="GO:0009229">
    <property type="term" value="P:thiamine diphosphate biosynthetic process"/>
    <property type="evidence" value="ECO:0007669"/>
    <property type="project" value="UniProtKB-UniPathway"/>
</dbReference>
<evidence type="ECO:0000256" key="1">
    <source>
        <dbReference type="ARBA" id="ARBA00000151"/>
    </source>
</evidence>
<comment type="catalytic activity">
    <reaction evidence="1">
        <text>4-amino-5-hydroxymethyl-2-methylpyrimidine + ATP = 4-amino-2-methyl-5-(phosphooxymethyl)pyrimidine + ADP + H(+)</text>
        <dbReference type="Rhea" id="RHEA:23096"/>
        <dbReference type="ChEBI" id="CHEBI:15378"/>
        <dbReference type="ChEBI" id="CHEBI:16892"/>
        <dbReference type="ChEBI" id="CHEBI:30616"/>
        <dbReference type="ChEBI" id="CHEBI:58354"/>
        <dbReference type="ChEBI" id="CHEBI:456216"/>
        <dbReference type="EC" id="2.7.1.49"/>
    </reaction>
</comment>
<keyword evidence="8" id="KW-0067">ATP-binding</keyword>
<dbReference type="InterPro" id="IPR004399">
    <property type="entry name" value="HMP/HMP-P_kinase_dom"/>
</dbReference>
<dbReference type="OrthoDB" id="34166at2"/>
<dbReference type="NCBIfam" id="TIGR00097">
    <property type="entry name" value="HMP-P_kinase"/>
    <property type="match status" value="1"/>
</dbReference>
<evidence type="ECO:0000313" key="12">
    <source>
        <dbReference type="Proteomes" id="UP000000771"/>
    </source>
</evidence>
<evidence type="ECO:0000313" key="11">
    <source>
        <dbReference type="EMBL" id="ACU54088.1"/>
    </source>
</evidence>
<dbReference type="InterPro" id="IPR029056">
    <property type="entry name" value="Ribokinase-like"/>
</dbReference>
<dbReference type="SUPFAM" id="SSF53613">
    <property type="entry name" value="Ribokinase-like"/>
    <property type="match status" value="1"/>
</dbReference>
<dbReference type="Gene3D" id="3.40.1190.20">
    <property type="match status" value="1"/>
</dbReference>
<keyword evidence="5 11" id="KW-0808">Transferase</keyword>
<dbReference type="KEGG" id="afo:Afer_1155"/>
<evidence type="ECO:0000256" key="8">
    <source>
        <dbReference type="ARBA" id="ARBA00022840"/>
    </source>
</evidence>
<feature type="domain" description="Pyridoxamine kinase/Phosphomethylpyrimidine kinase" evidence="10">
    <location>
        <begin position="15"/>
        <end position="259"/>
    </location>
</feature>
<dbReference type="GO" id="GO:0009228">
    <property type="term" value="P:thiamine biosynthetic process"/>
    <property type="evidence" value="ECO:0007669"/>
    <property type="project" value="UniProtKB-KW"/>
</dbReference>
<dbReference type="FunFam" id="3.40.1190.20:FF:000003">
    <property type="entry name" value="Phosphomethylpyrimidine kinase ThiD"/>
    <property type="match status" value="1"/>
</dbReference>
<comment type="pathway">
    <text evidence="4">Cofactor biosynthesis; thiamine diphosphate biosynthesis; 4-amino-2-methyl-5-diphosphomethylpyrimidine from 5-amino-1-(5-phospho-D-ribosyl)imidazole: step 3/3.</text>
</comment>
<dbReference type="RefSeq" id="WP_015798574.1">
    <property type="nucleotide sequence ID" value="NC_013124.1"/>
</dbReference>
<keyword evidence="7 11" id="KW-0418">Kinase</keyword>